<dbReference type="EC" id="3.5.99.2" evidence="5"/>
<dbReference type="CDD" id="cd19361">
    <property type="entry name" value="TenA_C_HP1287-like"/>
    <property type="match status" value="1"/>
</dbReference>
<sequence>MSGKLSDYLLYQVEDLWQGYLEHPFIIGMATGELEERKFSYYLLQDYLYLKEYIKVFAVTLSKADDFSEIKFLLDSMNDIFEETFRVHVPYMKRLGISEEEIQSVQPHPSNINYTNDMLLAAQSGDVLDGLVAILSCSWSYAYIARETLKIYPTAMQDERYGEWFEGYYCSEYQLGNEELIQHINQLAQGITAEKRERLATIFTNCSQHEMNFWDMAWQQG</sequence>
<dbReference type="AlphaFoldDB" id="A0A1H9KYN9"/>
<dbReference type="NCBIfam" id="TIGR04306">
    <property type="entry name" value="salvage_TenA"/>
    <property type="match status" value="1"/>
</dbReference>
<comment type="subunit">
    <text evidence="4">Homotetramer.</text>
</comment>
<comment type="catalytic activity">
    <reaction evidence="8">
        <text>thiamine + H2O = 5-(2-hydroxyethyl)-4-methylthiazole + 4-amino-5-hydroxymethyl-2-methylpyrimidine + H(+)</text>
        <dbReference type="Rhea" id="RHEA:17509"/>
        <dbReference type="ChEBI" id="CHEBI:15377"/>
        <dbReference type="ChEBI" id="CHEBI:15378"/>
        <dbReference type="ChEBI" id="CHEBI:16892"/>
        <dbReference type="ChEBI" id="CHEBI:17957"/>
        <dbReference type="ChEBI" id="CHEBI:18385"/>
        <dbReference type="EC" id="3.5.99.2"/>
    </reaction>
</comment>
<evidence type="ECO:0000256" key="4">
    <source>
        <dbReference type="ARBA" id="ARBA00011881"/>
    </source>
</evidence>
<dbReference type="GO" id="GO:0050334">
    <property type="term" value="F:thiaminase activity"/>
    <property type="evidence" value="ECO:0007669"/>
    <property type="project" value="UniProtKB-EC"/>
</dbReference>
<evidence type="ECO:0000256" key="2">
    <source>
        <dbReference type="ARBA" id="ARBA00004948"/>
    </source>
</evidence>
<evidence type="ECO:0000256" key="5">
    <source>
        <dbReference type="ARBA" id="ARBA00012684"/>
    </source>
</evidence>
<dbReference type="UniPathway" id="UPA00060"/>
<dbReference type="Pfam" id="PF03070">
    <property type="entry name" value="TENA_THI-4"/>
    <property type="match status" value="1"/>
</dbReference>
<dbReference type="GO" id="GO:0009228">
    <property type="term" value="P:thiamine biosynthetic process"/>
    <property type="evidence" value="ECO:0007669"/>
    <property type="project" value="UniProtKB-KW"/>
</dbReference>
<dbReference type="PANTHER" id="PTHR43198">
    <property type="entry name" value="BIFUNCTIONAL TH2 PROTEIN"/>
    <property type="match status" value="1"/>
</dbReference>
<dbReference type="GO" id="GO:0005829">
    <property type="term" value="C:cytosol"/>
    <property type="evidence" value="ECO:0007669"/>
    <property type="project" value="TreeGrafter"/>
</dbReference>
<dbReference type="EMBL" id="FOGF01000016">
    <property type="protein sequence ID" value="SER04119.1"/>
    <property type="molecule type" value="Genomic_DNA"/>
</dbReference>
<evidence type="ECO:0000313" key="10">
    <source>
        <dbReference type="EMBL" id="SER04119.1"/>
    </source>
</evidence>
<protein>
    <recommendedName>
        <fullName evidence="6">Aminopyrimidine aminohydrolase</fullName>
        <ecNumber evidence="5">3.5.99.2</ecNumber>
    </recommendedName>
</protein>
<keyword evidence="11" id="KW-1185">Reference proteome</keyword>
<evidence type="ECO:0000259" key="9">
    <source>
        <dbReference type="Pfam" id="PF03070"/>
    </source>
</evidence>
<dbReference type="InterPro" id="IPR004305">
    <property type="entry name" value="Thiaminase-2/PQQC"/>
</dbReference>
<organism evidence="10 11">
    <name type="scientific">Granulicatella balaenopterae</name>
    <dbReference type="NCBI Taxonomy" id="137733"/>
    <lineage>
        <taxon>Bacteria</taxon>
        <taxon>Bacillati</taxon>
        <taxon>Bacillota</taxon>
        <taxon>Bacilli</taxon>
        <taxon>Lactobacillales</taxon>
        <taxon>Carnobacteriaceae</taxon>
        <taxon>Granulicatella</taxon>
    </lineage>
</organism>
<evidence type="ECO:0000256" key="6">
    <source>
        <dbReference type="ARBA" id="ARBA00013647"/>
    </source>
</evidence>
<dbReference type="RefSeq" id="WP_089746589.1">
    <property type="nucleotide sequence ID" value="NZ_FOGF01000016.1"/>
</dbReference>
<feature type="domain" description="Thiaminase-2/PQQC" evidence="9">
    <location>
        <begin position="12"/>
        <end position="219"/>
    </location>
</feature>
<gene>
    <name evidence="10" type="ORF">SAMN05421767_11617</name>
</gene>
<accession>A0A1H9KYN9</accession>
<dbReference type="STRING" id="137733.SAMN05421767_11617"/>
<proteinExistence type="inferred from homology"/>
<keyword evidence="7" id="KW-0784">Thiamine biosynthesis</keyword>
<dbReference type="Proteomes" id="UP000198556">
    <property type="component" value="Unassembled WGS sequence"/>
</dbReference>
<dbReference type="GO" id="GO:0009229">
    <property type="term" value="P:thiamine diphosphate biosynthetic process"/>
    <property type="evidence" value="ECO:0007669"/>
    <property type="project" value="UniProtKB-UniPathway"/>
</dbReference>
<evidence type="ECO:0000256" key="7">
    <source>
        <dbReference type="ARBA" id="ARBA00022977"/>
    </source>
</evidence>
<dbReference type="PANTHER" id="PTHR43198:SF2">
    <property type="entry name" value="SI:CH1073-67J19.1-RELATED"/>
    <property type="match status" value="1"/>
</dbReference>
<comment type="similarity">
    <text evidence="3">Belongs to the TenA family.</text>
</comment>
<reference evidence="10 11" key="1">
    <citation type="submission" date="2016-10" db="EMBL/GenBank/DDBJ databases">
        <authorList>
            <person name="de Groot N.N."/>
        </authorList>
    </citation>
    <scope>NUCLEOTIDE SEQUENCE [LARGE SCALE GENOMIC DNA]</scope>
    <source>
        <strain evidence="10 11">DSM 15827</strain>
    </source>
</reference>
<dbReference type="SUPFAM" id="SSF48613">
    <property type="entry name" value="Heme oxygenase-like"/>
    <property type="match status" value="1"/>
</dbReference>
<evidence type="ECO:0000313" key="11">
    <source>
        <dbReference type="Proteomes" id="UP000198556"/>
    </source>
</evidence>
<evidence type="ECO:0000256" key="8">
    <source>
        <dbReference type="ARBA" id="ARBA00048337"/>
    </source>
</evidence>
<dbReference type="OrthoDB" id="34166at2"/>
<dbReference type="InterPro" id="IPR016084">
    <property type="entry name" value="Haem_Oase-like_multi-hlx"/>
</dbReference>
<evidence type="ECO:0000256" key="3">
    <source>
        <dbReference type="ARBA" id="ARBA00010264"/>
    </source>
</evidence>
<dbReference type="InterPro" id="IPR027574">
    <property type="entry name" value="Thiaminase_II"/>
</dbReference>
<evidence type="ECO:0000256" key="1">
    <source>
        <dbReference type="ARBA" id="ARBA00001881"/>
    </source>
</evidence>
<comment type="catalytic activity">
    <reaction evidence="1">
        <text>4-amino-5-aminomethyl-2-methylpyrimidine + H2O = 4-amino-5-hydroxymethyl-2-methylpyrimidine + NH4(+)</text>
        <dbReference type="Rhea" id="RHEA:31799"/>
        <dbReference type="ChEBI" id="CHEBI:15377"/>
        <dbReference type="ChEBI" id="CHEBI:16892"/>
        <dbReference type="ChEBI" id="CHEBI:28938"/>
        <dbReference type="ChEBI" id="CHEBI:63416"/>
        <dbReference type="EC" id="3.5.99.2"/>
    </reaction>
</comment>
<comment type="pathway">
    <text evidence="2">Cofactor biosynthesis; thiamine diphosphate biosynthesis.</text>
</comment>
<dbReference type="Gene3D" id="1.20.910.10">
    <property type="entry name" value="Heme oxygenase-like"/>
    <property type="match status" value="1"/>
</dbReference>
<name>A0A1H9KYN9_9LACT</name>
<dbReference type="InterPro" id="IPR050967">
    <property type="entry name" value="Thiamine_Salvage_TenA"/>
</dbReference>